<evidence type="ECO:0000256" key="5">
    <source>
        <dbReference type="PROSITE-ProRule" id="PRU00221"/>
    </source>
</evidence>
<dbReference type="Gene3D" id="2.130.10.10">
    <property type="entry name" value="YVTN repeat-like/Quinoprotein amine dehydrogenase"/>
    <property type="match status" value="4"/>
</dbReference>
<proteinExistence type="predicted"/>
<comment type="subcellular location">
    <subcellularLocation>
        <location evidence="1">Nucleus</location>
        <location evidence="1">Nucleolus</location>
    </subcellularLocation>
</comment>
<keyword evidence="3" id="KW-0677">Repeat</keyword>
<dbReference type="EMBL" id="JAQMWT010000359">
    <property type="protein sequence ID" value="KAJ8603234.1"/>
    <property type="molecule type" value="Genomic_DNA"/>
</dbReference>
<dbReference type="InterPro" id="IPR001680">
    <property type="entry name" value="WD40_rpt"/>
</dbReference>
<dbReference type="PRINTS" id="PR00320">
    <property type="entry name" value="GPROTEINBRPT"/>
</dbReference>
<dbReference type="CDD" id="cd00200">
    <property type="entry name" value="WD40"/>
    <property type="match status" value="1"/>
</dbReference>
<dbReference type="PANTHER" id="PTHR19848">
    <property type="entry name" value="WD40 REPEAT PROTEIN"/>
    <property type="match status" value="1"/>
</dbReference>
<dbReference type="Proteomes" id="UP001230188">
    <property type="component" value="Unassembled WGS sequence"/>
</dbReference>
<organism evidence="6 7">
    <name type="scientific">Chrysophaeum taylorii</name>
    <dbReference type="NCBI Taxonomy" id="2483200"/>
    <lineage>
        <taxon>Eukaryota</taxon>
        <taxon>Sar</taxon>
        <taxon>Stramenopiles</taxon>
        <taxon>Ochrophyta</taxon>
        <taxon>Pelagophyceae</taxon>
        <taxon>Pelagomonadales</taxon>
        <taxon>Pelagomonadaceae</taxon>
        <taxon>Chrysophaeum</taxon>
    </lineage>
</organism>
<dbReference type="GO" id="GO:0005730">
    <property type="term" value="C:nucleolus"/>
    <property type="evidence" value="ECO:0007669"/>
    <property type="project" value="UniProtKB-SubCell"/>
</dbReference>
<feature type="repeat" description="WD" evidence="5">
    <location>
        <begin position="216"/>
        <end position="246"/>
    </location>
</feature>
<feature type="repeat" description="WD" evidence="5">
    <location>
        <begin position="333"/>
        <end position="364"/>
    </location>
</feature>
<feature type="repeat" description="WD" evidence="5">
    <location>
        <begin position="380"/>
        <end position="413"/>
    </location>
</feature>
<keyword evidence="4" id="KW-0539">Nucleus</keyword>
<dbReference type="SMART" id="SM00320">
    <property type="entry name" value="WD40"/>
    <property type="match status" value="8"/>
</dbReference>
<dbReference type="Pfam" id="PF00400">
    <property type="entry name" value="WD40"/>
    <property type="match status" value="8"/>
</dbReference>
<gene>
    <name evidence="6" type="ORF">CTAYLR_003821</name>
</gene>
<protein>
    <recommendedName>
        <fullName evidence="8">NLE domain-containing protein</fullName>
    </recommendedName>
</protein>
<evidence type="ECO:0000256" key="1">
    <source>
        <dbReference type="ARBA" id="ARBA00004604"/>
    </source>
</evidence>
<dbReference type="AlphaFoldDB" id="A0AAD7XP95"/>
<dbReference type="PANTHER" id="PTHR19848:SF0">
    <property type="entry name" value="NOTCHLESS PROTEIN HOMOLOG 1"/>
    <property type="match status" value="1"/>
</dbReference>
<feature type="repeat" description="WD" evidence="5">
    <location>
        <begin position="179"/>
        <end position="208"/>
    </location>
</feature>
<dbReference type="SUPFAM" id="SSF50978">
    <property type="entry name" value="WD40 repeat-like"/>
    <property type="match status" value="1"/>
</dbReference>
<evidence type="ECO:0000313" key="6">
    <source>
        <dbReference type="EMBL" id="KAJ8603234.1"/>
    </source>
</evidence>
<evidence type="ECO:0000256" key="2">
    <source>
        <dbReference type="ARBA" id="ARBA00022574"/>
    </source>
</evidence>
<dbReference type="InterPro" id="IPR015943">
    <property type="entry name" value="WD40/YVTN_repeat-like_dom_sf"/>
</dbReference>
<evidence type="ECO:0000313" key="7">
    <source>
        <dbReference type="Proteomes" id="UP001230188"/>
    </source>
</evidence>
<sequence length="413" mass="45087">MEDDVAKKRKKRSIRVELVSVSGETLGVVDVPETASSRDLEKVVNSLKDDDDDAQKYAFYFEHARIESLASLGSEEETLKITYEALGVFRVRRATRCGATMPGHTDAILQVKYSPDAKVVASAGGDGTVRLWDATGPRRTCAGHRHHVLCVAWRDPEVFASGDRGGEVRVWNTLECLHVHKHSKWVTALAWGPEGLASSSKDGTIKIWRNGRMVASLSHSDAVEAIVWGEENKLYSGSRDRTVKVWAEGRLQSTLTGHAHRINCLAIHGADRLVSGSDDATIFFWHTKARLTGHQQAVIAVAFAPDGRKFASASFDKKIKLWNGVTGAFLTTLSGHVAAVYGVVWSPDSRFLASASKDSTVKVWAGDDMTKTATKALDTLAGHLDEVFAIDWAPAGAHIASGSKDRTLKLWFP</sequence>
<evidence type="ECO:0000256" key="3">
    <source>
        <dbReference type="ARBA" id="ARBA00022737"/>
    </source>
</evidence>
<keyword evidence="2 5" id="KW-0853">WD repeat</keyword>
<keyword evidence="7" id="KW-1185">Reference proteome</keyword>
<reference evidence="6" key="1">
    <citation type="submission" date="2023-01" db="EMBL/GenBank/DDBJ databases">
        <title>Metagenome sequencing of chrysophaentin producing Chrysophaeum taylorii.</title>
        <authorList>
            <person name="Davison J."/>
            <person name="Bewley C."/>
        </authorList>
    </citation>
    <scope>NUCLEOTIDE SEQUENCE</scope>
    <source>
        <strain evidence="6">NIES-1699</strain>
    </source>
</reference>
<comment type="caution">
    <text evidence="6">The sequence shown here is derived from an EMBL/GenBank/DDBJ whole genome shotgun (WGS) entry which is preliminary data.</text>
</comment>
<feature type="repeat" description="WD" evidence="5">
    <location>
        <begin position="291"/>
        <end position="332"/>
    </location>
</feature>
<evidence type="ECO:0000256" key="4">
    <source>
        <dbReference type="ARBA" id="ARBA00023242"/>
    </source>
</evidence>
<evidence type="ECO:0008006" key="8">
    <source>
        <dbReference type="Google" id="ProtNLM"/>
    </source>
</evidence>
<dbReference type="InterPro" id="IPR020472">
    <property type="entry name" value="WD40_PAC1"/>
</dbReference>
<dbReference type="PROSITE" id="PS50082">
    <property type="entry name" value="WD_REPEATS_2"/>
    <property type="match status" value="7"/>
</dbReference>
<name>A0AAD7XP95_9STRA</name>
<feature type="repeat" description="WD" evidence="5">
    <location>
        <begin position="255"/>
        <end position="285"/>
    </location>
</feature>
<accession>A0AAD7XP95</accession>
<dbReference type="GO" id="GO:0000027">
    <property type="term" value="P:ribosomal large subunit assembly"/>
    <property type="evidence" value="ECO:0007669"/>
    <property type="project" value="TreeGrafter"/>
</dbReference>
<dbReference type="InterPro" id="IPR036322">
    <property type="entry name" value="WD40_repeat_dom_sf"/>
</dbReference>
<feature type="repeat" description="WD" evidence="5">
    <location>
        <begin position="101"/>
        <end position="133"/>
    </location>
</feature>
<dbReference type="PROSITE" id="PS50294">
    <property type="entry name" value="WD_REPEATS_REGION"/>
    <property type="match status" value="6"/>
</dbReference>